<evidence type="ECO:0000313" key="1">
    <source>
        <dbReference type="EMBL" id="GBL96572.1"/>
    </source>
</evidence>
<protein>
    <submittedName>
        <fullName evidence="1">Uncharacterized protein</fullName>
    </submittedName>
</protein>
<dbReference type="AlphaFoldDB" id="A0A4Y2BWL5"/>
<accession>A0A4Y2BWL5</accession>
<dbReference type="EMBL" id="BGPR01084725">
    <property type="protein sequence ID" value="GBL96572.1"/>
    <property type="molecule type" value="Genomic_DNA"/>
</dbReference>
<proteinExistence type="predicted"/>
<dbReference type="Proteomes" id="UP000499080">
    <property type="component" value="Unassembled WGS sequence"/>
</dbReference>
<feature type="non-terminal residue" evidence="1">
    <location>
        <position position="68"/>
    </location>
</feature>
<keyword evidence="2" id="KW-1185">Reference proteome</keyword>
<sequence length="68" mass="7395">MGGSAKCDIIDEVDRVICTVKRDLLISKITCEDSAPPEWSVMMPPCVGKVVHIYVRVFGVAFVAPSVD</sequence>
<reference evidence="1 2" key="1">
    <citation type="journal article" date="2019" name="Sci. Rep.">
        <title>Orb-weaving spider Araneus ventricosus genome elucidates the spidroin gene catalogue.</title>
        <authorList>
            <person name="Kono N."/>
            <person name="Nakamura H."/>
            <person name="Ohtoshi R."/>
            <person name="Moran D.A.P."/>
            <person name="Shinohara A."/>
            <person name="Yoshida Y."/>
            <person name="Fujiwara M."/>
            <person name="Mori M."/>
            <person name="Tomita M."/>
            <person name="Arakawa K."/>
        </authorList>
    </citation>
    <scope>NUCLEOTIDE SEQUENCE [LARGE SCALE GENOMIC DNA]</scope>
</reference>
<gene>
    <name evidence="1" type="ORF">AVEN_181084_1</name>
</gene>
<name>A0A4Y2BWL5_ARAVE</name>
<organism evidence="1 2">
    <name type="scientific">Araneus ventricosus</name>
    <name type="common">Orbweaver spider</name>
    <name type="synonym">Epeira ventricosa</name>
    <dbReference type="NCBI Taxonomy" id="182803"/>
    <lineage>
        <taxon>Eukaryota</taxon>
        <taxon>Metazoa</taxon>
        <taxon>Ecdysozoa</taxon>
        <taxon>Arthropoda</taxon>
        <taxon>Chelicerata</taxon>
        <taxon>Arachnida</taxon>
        <taxon>Araneae</taxon>
        <taxon>Araneomorphae</taxon>
        <taxon>Entelegynae</taxon>
        <taxon>Araneoidea</taxon>
        <taxon>Araneidae</taxon>
        <taxon>Araneus</taxon>
    </lineage>
</organism>
<evidence type="ECO:0000313" key="2">
    <source>
        <dbReference type="Proteomes" id="UP000499080"/>
    </source>
</evidence>
<comment type="caution">
    <text evidence="1">The sequence shown here is derived from an EMBL/GenBank/DDBJ whole genome shotgun (WGS) entry which is preliminary data.</text>
</comment>